<evidence type="ECO:0000313" key="2">
    <source>
        <dbReference type="EMBL" id="CUG61620.1"/>
    </source>
</evidence>
<feature type="transmembrane region" description="Helical" evidence="1">
    <location>
        <begin position="410"/>
        <end position="429"/>
    </location>
</feature>
<gene>
    <name evidence="2" type="ORF">BSAL_05525</name>
</gene>
<organism evidence="2 3">
    <name type="scientific">Bodo saltans</name>
    <name type="common">Flagellated protozoan</name>
    <dbReference type="NCBI Taxonomy" id="75058"/>
    <lineage>
        <taxon>Eukaryota</taxon>
        <taxon>Discoba</taxon>
        <taxon>Euglenozoa</taxon>
        <taxon>Kinetoplastea</taxon>
        <taxon>Metakinetoplastina</taxon>
        <taxon>Eubodonida</taxon>
        <taxon>Bodonidae</taxon>
        <taxon>Bodo</taxon>
    </lineage>
</organism>
<name>A0A0S4J5M0_BODSA</name>
<evidence type="ECO:0000313" key="3">
    <source>
        <dbReference type="Proteomes" id="UP000051952"/>
    </source>
</evidence>
<keyword evidence="1 2" id="KW-0812">Transmembrane</keyword>
<keyword evidence="1" id="KW-0472">Membrane</keyword>
<dbReference type="VEuPathDB" id="TriTrypDB:BSAL_05525"/>
<dbReference type="AlphaFoldDB" id="A0A0S4J5M0"/>
<keyword evidence="1" id="KW-1133">Transmembrane helix</keyword>
<reference evidence="3" key="1">
    <citation type="submission" date="2015-09" db="EMBL/GenBank/DDBJ databases">
        <authorList>
            <consortium name="Pathogen Informatics"/>
        </authorList>
    </citation>
    <scope>NUCLEOTIDE SEQUENCE [LARGE SCALE GENOMIC DNA]</scope>
    <source>
        <strain evidence="3">Lake Konstanz</strain>
    </source>
</reference>
<keyword evidence="3" id="KW-1185">Reference proteome</keyword>
<dbReference type="Proteomes" id="UP000051952">
    <property type="component" value="Unassembled WGS sequence"/>
</dbReference>
<protein>
    <submittedName>
        <fullName evidence="2">Transmembrane protein, putative</fullName>
    </submittedName>
</protein>
<dbReference type="EMBL" id="CYKH01000903">
    <property type="protein sequence ID" value="CUG61620.1"/>
    <property type="molecule type" value="Genomic_DNA"/>
</dbReference>
<proteinExistence type="predicted"/>
<accession>A0A0S4J5M0</accession>
<sequence>MRGLATEECDSTQQHCALRWSDSATVGNMTLEFVRASLDAPRRKGASSSHEEAHRLDMQCYVGRHRYASVNAYHHSQSLSALAMELYRSHHDGVHPALRPTQSHHRLKRLVQQRVEQQQSDVDEEDDVMRDLEKEVSGRYAGPSSLFRDLVISSASPAAPFLSPVEADRRIERGVDHGAGGLGLPDAPARTLMTFHGVPGTPSAPKSALHDTFTIPGDLVVARYIRTNNWKYCRNVQHGLYFNMSHKSSDPFFENRCLVAQWLTDVCWVVDQSSTDASQWSVVGGCASNTGAAFQYTSLRDNRNDAHGHAKNADHGSQWIPLSVRVCVRSDVDKERPMSTEGQPTGASFTSSAGTVVPSFEFIRRLVLEVFEQQRPRQGGLVAAERLITFDWRDATYSGLRIPDPPSMSAVWWSLAAFLTIMIVFVLAVKFC</sequence>
<evidence type="ECO:0000256" key="1">
    <source>
        <dbReference type="SAM" id="Phobius"/>
    </source>
</evidence>